<evidence type="ECO:0000259" key="1">
    <source>
        <dbReference type="Pfam" id="PF04480"/>
    </source>
</evidence>
<keyword evidence="3" id="KW-1185">Reference proteome</keyword>
<evidence type="ECO:0000313" key="2">
    <source>
        <dbReference type="EMBL" id="RAI41145.1"/>
    </source>
</evidence>
<sequence>MFLSVQSAPSVEAYVEAMISRMAEAALRLWPMWYTDVSFASCNNDTLGRQAAGVIARETAAIVSGTSAVWAEAATRCALAGRPPRIDGMLAAIEIAQLSLAICRAGLVLVADANAAAARPNADALVHALEWIAQNARAAVIVLLSELPPHISPFDRILYGARSVSASICRDICTPENDEAQGPADLWLAPWRGSPHPMSEIEQRLAAMVRADDELASLFRFNWSVHTERGSCFRGDLVWTEGRLVVELDGYPDHSTRRAFRCDRHRDYELTLSGYTVLRLANDEVVQDFERALEKIRDLVRWRRSRLNEER</sequence>
<dbReference type="Gene3D" id="3.40.960.10">
    <property type="entry name" value="VSR Endonuclease"/>
    <property type="match status" value="1"/>
</dbReference>
<proteinExistence type="predicted"/>
<dbReference type="SUPFAM" id="SSF52980">
    <property type="entry name" value="Restriction endonuclease-like"/>
    <property type="match status" value="1"/>
</dbReference>
<name>A0A327KUL9_9BRAD</name>
<feature type="domain" description="DUF559" evidence="1">
    <location>
        <begin position="233"/>
        <end position="298"/>
    </location>
</feature>
<protein>
    <recommendedName>
        <fullName evidence="1">DUF559 domain-containing protein</fullName>
    </recommendedName>
</protein>
<dbReference type="AlphaFoldDB" id="A0A327KUL9"/>
<evidence type="ECO:0000313" key="3">
    <source>
        <dbReference type="Proteomes" id="UP000248863"/>
    </source>
</evidence>
<dbReference type="InterPro" id="IPR007569">
    <property type="entry name" value="DUF559"/>
</dbReference>
<dbReference type="Proteomes" id="UP000248863">
    <property type="component" value="Unassembled WGS sequence"/>
</dbReference>
<organism evidence="2 3">
    <name type="scientific">Rhodoplanes elegans</name>
    <dbReference type="NCBI Taxonomy" id="29408"/>
    <lineage>
        <taxon>Bacteria</taxon>
        <taxon>Pseudomonadati</taxon>
        <taxon>Pseudomonadota</taxon>
        <taxon>Alphaproteobacteria</taxon>
        <taxon>Hyphomicrobiales</taxon>
        <taxon>Nitrobacteraceae</taxon>
        <taxon>Rhodoplanes</taxon>
    </lineage>
</organism>
<dbReference type="EMBL" id="NPEU01000024">
    <property type="protein sequence ID" value="RAI41145.1"/>
    <property type="molecule type" value="Genomic_DNA"/>
</dbReference>
<dbReference type="InterPro" id="IPR011335">
    <property type="entry name" value="Restrct_endonuc-II-like"/>
</dbReference>
<reference evidence="2 3" key="1">
    <citation type="submission" date="2017-07" db="EMBL/GenBank/DDBJ databases">
        <title>Draft Genome Sequences of Select Purple Nonsulfur Bacteria.</title>
        <authorList>
            <person name="Lasarre B."/>
            <person name="Mckinlay J.B."/>
        </authorList>
    </citation>
    <scope>NUCLEOTIDE SEQUENCE [LARGE SCALE GENOMIC DNA]</scope>
    <source>
        <strain evidence="2 3">DSM 11907</strain>
    </source>
</reference>
<comment type="caution">
    <text evidence="2">The sequence shown here is derived from an EMBL/GenBank/DDBJ whole genome shotgun (WGS) entry which is preliminary data.</text>
</comment>
<accession>A0A327KUL9</accession>
<gene>
    <name evidence="2" type="ORF">CH338_04060</name>
</gene>
<dbReference type="Pfam" id="PF04480">
    <property type="entry name" value="DUF559"/>
    <property type="match status" value="1"/>
</dbReference>